<accession>A0A1I5NVT7</accession>
<evidence type="ECO:0000259" key="4">
    <source>
        <dbReference type="PROSITE" id="PS50893"/>
    </source>
</evidence>
<dbReference type="SUPFAM" id="SSF52540">
    <property type="entry name" value="P-loop containing nucleoside triphosphate hydrolases"/>
    <property type="match status" value="1"/>
</dbReference>
<reference evidence="5 6" key="1">
    <citation type="submission" date="2016-10" db="EMBL/GenBank/DDBJ databases">
        <authorList>
            <person name="de Groot N.N."/>
        </authorList>
    </citation>
    <scope>NUCLEOTIDE SEQUENCE [LARGE SCALE GENOMIC DNA]</scope>
    <source>
        <strain evidence="5 6">EP1-55-1</strain>
    </source>
</reference>
<dbReference type="PROSITE" id="PS50893">
    <property type="entry name" value="ABC_TRANSPORTER_2"/>
    <property type="match status" value="1"/>
</dbReference>
<dbReference type="Gene3D" id="3.40.50.300">
    <property type="entry name" value="P-loop containing nucleotide triphosphate hydrolases"/>
    <property type="match status" value="1"/>
</dbReference>
<protein>
    <submittedName>
        <fullName evidence="5">Peptide/nickel transport system ATP-binding protein</fullName>
    </submittedName>
</protein>
<dbReference type="Pfam" id="PF00005">
    <property type="entry name" value="ABC_tran"/>
    <property type="match status" value="1"/>
</dbReference>
<organism evidence="5 6">
    <name type="scientific">Hydrogenimonas thermophila</name>
    <dbReference type="NCBI Taxonomy" id="223786"/>
    <lineage>
        <taxon>Bacteria</taxon>
        <taxon>Pseudomonadati</taxon>
        <taxon>Campylobacterota</taxon>
        <taxon>Epsilonproteobacteria</taxon>
        <taxon>Campylobacterales</taxon>
        <taxon>Hydrogenimonadaceae</taxon>
        <taxon>Hydrogenimonas</taxon>
    </lineage>
</organism>
<evidence type="ECO:0000313" key="6">
    <source>
        <dbReference type="Proteomes" id="UP000199227"/>
    </source>
</evidence>
<feature type="domain" description="ABC transporter" evidence="4">
    <location>
        <begin position="8"/>
        <end position="193"/>
    </location>
</feature>
<dbReference type="InterPro" id="IPR050153">
    <property type="entry name" value="Metal_Ion_Import_ABC"/>
</dbReference>
<dbReference type="InterPro" id="IPR003593">
    <property type="entry name" value="AAA+_ATPase"/>
</dbReference>
<dbReference type="InterPro" id="IPR017871">
    <property type="entry name" value="ABC_transporter-like_CS"/>
</dbReference>
<proteinExistence type="predicted"/>
<dbReference type="EMBL" id="FOXB01000012">
    <property type="protein sequence ID" value="SFP25929.1"/>
    <property type="molecule type" value="Genomic_DNA"/>
</dbReference>
<evidence type="ECO:0000256" key="1">
    <source>
        <dbReference type="ARBA" id="ARBA00022448"/>
    </source>
</evidence>
<dbReference type="PANTHER" id="PTHR42734">
    <property type="entry name" value="METAL TRANSPORT SYSTEM ATP-BINDING PROTEIN TM_0124-RELATED"/>
    <property type="match status" value="1"/>
</dbReference>
<keyword evidence="6" id="KW-1185">Reference proteome</keyword>
<gene>
    <name evidence="5" type="ORF">SAMN05216234_11245</name>
</gene>
<evidence type="ECO:0000256" key="2">
    <source>
        <dbReference type="ARBA" id="ARBA00022741"/>
    </source>
</evidence>
<keyword evidence="2" id="KW-0547">Nucleotide-binding</keyword>
<evidence type="ECO:0000313" key="5">
    <source>
        <dbReference type="EMBL" id="SFP25929.1"/>
    </source>
</evidence>
<dbReference type="AlphaFoldDB" id="A0A1I5NVT7"/>
<dbReference type="GO" id="GO:0005524">
    <property type="term" value="F:ATP binding"/>
    <property type="evidence" value="ECO:0007669"/>
    <property type="project" value="UniProtKB-KW"/>
</dbReference>
<dbReference type="Proteomes" id="UP000199227">
    <property type="component" value="Unassembled WGS sequence"/>
</dbReference>
<dbReference type="STRING" id="223786.SAMN05216234_11245"/>
<dbReference type="InterPro" id="IPR027417">
    <property type="entry name" value="P-loop_NTPase"/>
</dbReference>
<evidence type="ECO:0000256" key="3">
    <source>
        <dbReference type="ARBA" id="ARBA00022840"/>
    </source>
</evidence>
<keyword evidence="3 5" id="KW-0067">ATP-binding</keyword>
<keyword evidence="1" id="KW-0813">Transport</keyword>
<dbReference type="InterPro" id="IPR003439">
    <property type="entry name" value="ABC_transporter-like_ATP-bd"/>
</dbReference>
<sequence>MKPQEVVLKIENLTFGYTKEKLLYKDFSLKLHAGEIVTILGPSGSGKSTLFELIAGNLRPMSGQIEKAPFSQVFQDPYSSFHPSYTIENQISDVASLEGIDALCDQMGFERELLKKRAHELSGGQLQRASILRALLMKPKLLLADEPTSALDNLIQLDVMKLLLKTLDSVGILMITHDRDLAKWCSDKIIELR</sequence>
<dbReference type="GO" id="GO:0016887">
    <property type="term" value="F:ATP hydrolysis activity"/>
    <property type="evidence" value="ECO:0007669"/>
    <property type="project" value="InterPro"/>
</dbReference>
<dbReference type="SMART" id="SM00382">
    <property type="entry name" value="AAA"/>
    <property type="match status" value="1"/>
</dbReference>
<dbReference type="OrthoDB" id="9809450at2"/>
<name>A0A1I5NVT7_9BACT</name>
<dbReference type="PROSITE" id="PS00211">
    <property type="entry name" value="ABC_TRANSPORTER_1"/>
    <property type="match status" value="1"/>
</dbReference>
<dbReference type="RefSeq" id="WP_092912006.1">
    <property type="nucleotide sequence ID" value="NZ_FOXB01000012.1"/>
</dbReference>